<reference evidence="1 3" key="1">
    <citation type="submission" date="2017-08" db="EMBL/GenBank/DDBJ databases">
        <title>Draft Genome Sequence of the Marine Bacterium Oceanimonas baumannii ATCC 700832.</title>
        <authorList>
            <person name="Mcclelland W.D."/>
            <person name="Brennan M.A."/>
            <person name="Trachtenberg A.M."/>
            <person name="Maclea K.S."/>
        </authorList>
    </citation>
    <scope>NUCLEOTIDE SEQUENCE [LARGE SCALE GENOMIC DNA]</scope>
    <source>
        <strain evidence="1 3">ATCC 700832</strain>
    </source>
</reference>
<reference evidence="2 4" key="2">
    <citation type="submission" date="2019-03" db="EMBL/GenBank/DDBJ databases">
        <title>Genomic Encyclopedia of Archaeal and Bacterial Type Strains, Phase II (KMG-II): from individual species to whole genera.</title>
        <authorList>
            <person name="Goeker M."/>
        </authorList>
    </citation>
    <scope>NUCLEOTIDE SEQUENCE [LARGE SCALE GENOMIC DNA]</scope>
    <source>
        <strain evidence="2 4">DSM 15594</strain>
    </source>
</reference>
<sequence length="92" mass="10188">MPKYVIERDVENAGALSADDLRNISRKSCDVLEQLGPKIQWVESFVTPSKIYCVYIAPDEAMIRKHAEMGEFPITSISEVGCVIDPTTSEGP</sequence>
<evidence type="ECO:0000313" key="1">
    <source>
        <dbReference type="EMBL" id="OYD25141.1"/>
    </source>
</evidence>
<comment type="caution">
    <text evidence="1">The sequence shown here is derived from an EMBL/GenBank/DDBJ whole genome shotgun (WGS) entry which is preliminary data.</text>
</comment>
<dbReference type="EMBL" id="NQJF01000004">
    <property type="protein sequence ID" value="OYD25141.1"/>
    <property type="molecule type" value="Genomic_DNA"/>
</dbReference>
<evidence type="ECO:0000313" key="2">
    <source>
        <dbReference type="EMBL" id="TDW62575.1"/>
    </source>
</evidence>
<dbReference type="AlphaFoldDB" id="A0A235CKM8"/>
<accession>A0A235CKM8</accession>
<evidence type="ECO:0000313" key="3">
    <source>
        <dbReference type="Proteomes" id="UP000243640"/>
    </source>
</evidence>
<gene>
    <name evidence="1" type="ORF">B6S09_05505</name>
    <name evidence="2" type="ORF">LY04_00649</name>
</gene>
<dbReference type="Proteomes" id="UP000295058">
    <property type="component" value="Unassembled WGS sequence"/>
</dbReference>
<protein>
    <submittedName>
        <fullName evidence="2">Uncharacterized protein DUF4242</fullName>
    </submittedName>
</protein>
<dbReference type="Proteomes" id="UP000243640">
    <property type="component" value="Unassembled WGS sequence"/>
</dbReference>
<dbReference type="InterPro" id="IPR025336">
    <property type="entry name" value="SCO4226-like"/>
</dbReference>
<organism evidence="1 3">
    <name type="scientific">Oceanimonas baumannii</name>
    <dbReference type="NCBI Taxonomy" id="129578"/>
    <lineage>
        <taxon>Bacteria</taxon>
        <taxon>Pseudomonadati</taxon>
        <taxon>Pseudomonadota</taxon>
        <taxon>Gammaproteobacteria</taxon>
        <taxon>Aeromonadales</taxon>
        <taxon>Aeromonadaceae</taxon>
        <taxon>Oceanimonas</taxon>
    </lineage>
</organism>
<dbReference type="RefSeq" id="WP_094277509.1">
    <property type="nucleotide sequence ID" value="NZ_JBLWZI010000020.1"/>
</dbReference>
<keyword evidence="4" id="KW-1185">Reference proteome</keyword>
<evidence type="ECO:0000313" key="4">
    <source>
        <dbReference type="Proteomes" id="UP000295058"/>
    </source>
</evidence>
<dbReference type="Pfam" id="PF14026">
    <property type="entry name" value="SCO4226-like"/>
    <property type="match status" value="1"/>
</dbReference>
<name>A0A235CKM8_9GAMM</name>
<dbReference type="EMBL" id="SODO01000001">
    <property type="protein sequence ID" value="TDW62575.1"/>
    <property type="molecule type" value="Genomic_DNA"/>
</dbReference>
<dbReference type="OrthoDB" id="9800027at2"/>
<proteinExistence type="predicted"/>